<dbReference type="PANTHER" id="PTHR19353:SF30">
    <property type="entry name" value="DELTA 8-(E)-SPHINGOLIPID DESATURASE"/>
    <property type="match status" value="1"/>
</dbReference>
<dbReference type="InterPro" id="IPR005804">
    <property type="entry name" value="FA_desaturase_dom"/>
</dbReference>
<comment type="subcellular location">
    <subcellularLocation>
        <location evidence="1">Membrane</location>
        <topology evidence="1">Multi-pass membrane protein</topology>
    </subcellularLocation>
</comment>
<accession>A0AAV3NYV4</accession>
<dbReference type="PANTHER" id="PTHR19353">
    <property type="entry name" value="FATTY ACID DESATURASE 2"/>
    <property type="match status" value="1"/>
</dbReference>
<gene>
    <name evidence="14" type="ORF">LIER_04944</name>
</gene>
<evidence type="ECO:0000256" key="4">
    <source>
        <dbReference type="ARBA" id="ARBA00022617"/>
    </source>
</evidence>
<keyword evidence="10" id="KW-0443">Lipid metabolism</keyword>
<evidence type="ECO:0000256" key="9">
    <source>
        <dbReference type="ARBA" id="ARBA00023004"/>
    </source>
</evidence>
<keyword evidence="4" id="KW-0349">Heme</keyword>
<evidence type="ECO:0000256" key="6">
    <source>
        <dbReference type="ARBA" id="ARBA00022723"/>
    </source>
</evidence>
<evidence type="ECO:0000256" key="1">
    <source>
        <dbReference type="ARBA" id="ARBA00004141"/>
    </source>
</evidence>
<dbReference type="SUPFAM" id="SSF55856">
    <property type="entry name" value="Cytochrome b5-like heme/steroid binding domain"/>
    <property type="match status" value="1"/>
</dbReference>
<sequence>MASETKKYISTDELKNHDKAGDLWISIQGRVYDVSDWLKDHPGGDFPLLSLAGQEVTDAFVAYHPASTWQNLDKFFNGYYLKEYRVSEVSKDYRKLVFEFSKMGLFDKKGHIVFVTMLFIAMLLTMSVYGVLFCEGVLAHLISGFLVGIFWMQFGWVGHDVGHYSGMFSSSRVALIVAANCISGISIGWWKWNHNAHHIACNSLEYDPDIQYVPFLVVSSKFFSSLTSHFYEKTLTFDSLSRFFVSHQHWTYFPVMCSARLNMFVQSLIMLLSKKNVSHRGQELLGLIMFWMWYSLLVSCLPNWGERIMFIVASHSVTGIQQLMFSFNHFSSNVYVGKPGGNDWFEKQTSGSLDISCPSWMDWFHGGTQFQIEHHLFPRLPRYHLRRVSPLVMELCKKHNLSYNCASFYEAYKRTFKTLRTAALEARDLANPKNLE</sequence>
<dbReference type="AlphaFoldDB" id="A0AAV3NYV4"/>
<evidence type="ECO:0000256" key="11">
    <source>
        <dbReference type="ARBA" id="ARBA00023136"/>
    </source>
</evidence>
<proteinExistence type="inferred from homology"/>
<keyword evidence="11 12" id="KW-0472">Membrane</keyword>
<keyword evidence="15" id="KW-1185">Reference proteome</keyword>
<comment type="caution">
    <text evidence="14">The sequence shown here is derived from an EMBL/GenBank/DDBJ whole genome shotgun (WGS) entry which is preliminary data.</text>
</comment>
<organism evidence="14 15">
    <name type="scientific">Lithospermum erythrorhizon</name>
    <name type="common">Purple gromwell</name>
    <name type="synonym">Lithospermum officinale var. erythrorhizon</name>
    <dbReference type="NCBI Taxonomy" id="34254"/>
    <lineage>
        <taxon>Eukaryota</taxon>
        <taxon>Viridiplantae</taxon>
        <taxon>Streptophyta</taxon>
        <taxon>Embryophyta</taxon>
        <taxon>Tracheophyta</taxon>
        <taxon>Spermatophyta</taxon>
        <taxon>Magnoliopsida</taxon>
        <taxon>eudicotyledons</taxon>
        <taxon>Gunneridae</taxon>
        <taxon>Pentapetalae</taxon>
        <taxon>asterids</taxon>
        <taxon>lamiids</taxon>
        <taxon>Boraginales</taxon>
        <taxon>Boraginaceae</taxon>
        <taxon>Boraginoideae</taxon>
        <taxon>Lithospermeae</taxon>
        <taxon>Lithospermum</taxon>
    </lineage>
</organism>
<dbReference type="Pfam" id="PF00173">
    <property type="entry name" value="Cyt-b5"/>
    <property type="match status" value="1"/>
</dbReference>
<keyword evidence="8" id="KW-0560">Oxidoreductase</keyword>
<dbReference type="PIRSF" id="PIRSF015921">
    <property type="entry name" value="FA_sphinglp_des"/>
    <property type="match status" value="1"/>
</dbReference>
<feature type="transmembrane region" description="Helical" evidence="12">
    <location>
        <begin position="112"/>
        <end position="132"/>
    </location>
</feature>
<evidence type="ECO:0000259" key="13">
    <source>
        <dbReference type="PROSITE" id="PS50255"/>
    </source>
</evidence>
<dbReference type="EMBL" id="BAABME010000657">
    <property type="protein sequence ID" value="GAA0144519.1"/>
    <property type="molecule type" value="Genomic_DNA"/>
</dbReference>
<keyword evidence="7 12" id="KW-1133">Transmembrane helix</keyword>
<dbReference type="CDD" id="cd03506">
    <property type="entry name" value="Delta6-FADS-like"/>
    <property type="match status" value="1"/>
</dbReference>
<evidence type="ECO:0000256" key="12">
    <source>
        <dbReference type="SAM" id="Phobius"/>
    </source>
</evidence>
<reference evidence="14 15" key="1">
    <citation type="submission" date="2024-01" db="EMBL/GenBank/DDBJ databases">
        <title>The complete chloroplast genome sequence of Lithospermum erythrorhizon: insights into the phylogenetic relationship among Boraginaceae species and the maternal lineages of purple gromwells.</title>
        <authorList>
            <person name="Okada T."/>
            <person name="Watanabe K."/>
        </authorList>
    </citation>
    <scope>NUCLEOTIDE SEQUENCE [LARGE SCALE GENOMIC DNA]</scope>
</reference>
<comment type="pathway">
    <text evidence="2">Lipid metabolism.</text>
</comment>
<dbReference type="GO" id="GO:0006629">
    <property type="term" value="P:lipid metabolic process"/>
    <property type="evidence" value="ECO:0007669"/>
    <property type="project" value="UniProtKB-KW"/>
</dbReference>
<dbReference type="GO" id="GO:0046872">
    <property type="term" value="F:metal ion binding"/>
    <property type="evidence" value="ECO:0007669"/>
    <property type="project" value="UniProtKB-KW"/>
</dbReference>
<protein>
    <submittedName>
        <fullName evidence="14">Oxidoreductase</fullName>
    </submittedName>
</protein>
<dbReference type="InterPro" id="IPR036400">
    <property type="entry name" value="Cyt_B5-like_heme/steroid_sf"/>
</dbReference>
<dbReference type="GO" id="GO:0016020">
    <property type="term" value="C:membrane"/>
    <property type="evidence" value="ECO:0007669"/>
    <property type="project" value="UniProtKB-SubCell"/>
</dbReference>
<keyword evidence="5 12" id="KW-0812">Transmembrane</keyword>
<feature type="transmembrane region" description="Helical" evidence="12">
    <location>
        <begin position="284"/>
        <end position="304"/>
    </location>
</feature>
<evidence type="ECO:0000313" key="14">
    <source>
        <dbReference type="EMBL" id="GAA0144519.1"/>
    </source>
</evidence>
<dbReference type="Proteomes" id="UP001454036">
    <property type="component" value="Unassembled WGS sequence"/>
</dbReference>
<dbReference type="Gene3D" id="3.10.120.10">
    <property type="entry name" value="Cytochrome b5-like heme/steroid binding domain"/>
    <property type="match status" value="1"/>
</dbReference>
<dbReference type="InterPro" id="IPR012171">
    <property type="entry name" value="Fatty_acid_desaturase"/>
</dbReference>
<evidence type="ECO:0000256" key="2">
    <source>
        <dbReference type="ARBA" id="ARBA00005189"/>
    </source>
</evidence>
<dbReference type="InterPro" id="IPR001199">
    <property type="entry name" value="Cyt_B5-like_heme/steroid-bd"/>
</dbReference>
<feature type="domain" description="Cytochrome b5 heme-binding" evidence="13">
    <location>
        <begin position="6"/>
        <end position="90"/>
    </location>
</feature>
<name>A0AAV3NYV4_LITER</name>
<evidence type="ECO:0000256" key="10">
    <source>
        <dbReference type="ARBA" id="ARBA00023098"/>
    </source>
</evidence>
<feature type="transmembrane region" description="Helical" evidence="12">
    <location>
        <begin position="252"/>
        <end position="272"/>
    </location>
</feature>
<feature type="transmembrane region" description="Helical" evidence="12">
    <location>
        <begin position="138"/>
        <end position="161"/>
    </location>
</feature>
<dbReference type="SMART" id="SM01117">
    <property type="entry name" value="Cyt-b5"/>
    <property type="match status" value="1"/>
</dbReference>
<dbReference type="PROSITE" id="PS50255">
    <property type="entry name" value="CYTOCHROME_B5_2"/>
    <property type="match status" value="1"/>
</dbReference>
<evidence type="ECO:0000256" key="3">
    <source>
        <dbReference type="ARBA" id="ARBA00009295"/>
    </source>
</evidence>
<evidence type="ECO:0000256" key="8">
    <source>
        <dbReference type="ARBA" id="ARBA00023002"/>
    </source>
</evidence>
<comment type="similarity">
    <text evidence="3">Belongs to the fatty acid desaturase type 1 family.</text>
</comment>
<evidence type="ECO:0000256" key="5">
    <source>
        <dbReference type="ARBA" id="ARBA00022692"/>
    </source>
</evidence>
<keyword evidence="6" id="KW-0479">Metal-binding</keyword>
<keyword evidence="9" id="KW-0408">Iron</keyword>
<dbReference type="GO" id="GO:0016717">
    <property type="term" value="F:oxidoreductase activity, acting on paired donors, with oxidation of a pair of donors resulting in the reduction of molecular oxygen to two molecules of water"/>
    <property type="evidence" value="ECO:0007669"/>
    <property type="project" value="UniProtKB-ARBA"/>
</dbReference>
<evidence type="ECO:0000313" key="15">
    <source>
        <dbReference type="Proteomes" id="UP001454036"/>
    </source>
</evidence>
<evidence type="ECO:0000256" key="7">
    <source>
        <dbReference type="ARBA" id="ARBA00022989"/>
    </source>
</evidence>
<feature type="transmembrane region" description="Helical" evidence="12">
    <location>
        <begin position="173"/>
        <end position="192"/>
    </location>
</feature>
<dbReference type="Pfam" id="PF00487">
    <property type="entry name" value="FA_desaturase"/>
    <property type="match status" value="1"/>
</dbReference>